<dbReference type="GO" id="GO:0009535">
    <property type="term" value="C:chloroplast thylakoid membrane"/>
    <property type="evidence" value="ECO:0007669"/>
    <property type="project" value="InterPro"/>
</dbReference>
<feature type="compositionally biased region" description="Basic and acidic residues" evidence="1">
    <location>
        <begin position="362"/>
        <end position="373"/>
    </location>
</feature>
<dbReference type="GO" id="GO:0009773">
    <property type="term" value="P:photosynthetic electron transport in photosystem I"/>
    <property type="evidence" value="ECO:0007669"/>
    <property type="project" value="InterPro"/>
</dbReference>
<keyword evidence="2" id="KW-0812">Transmembrane</keyword>
<evidence type="ECO:0008006" key="5">
    <source>
        <dbReference type="Google" id="ProtNLM"/>
    </source>
</evidence>
<feature type="compositionally biased region" description="Basic and acidic residues" evidence="1">
    <location>
        <begin position="342"/>
        <end position="354"/>
    </location>
</feature>
<dbReference type="InterPro" id="IPR039987">
    <property type="entry name" value="PGRL1"/>
</dbReference>
<dbReference type="PANTHER" id="PTHR31032:SF1">
    <property type="entry name" value="PGR5-LIKE PROTEIN 1B, CHLOROPLASTIC"/>
    <property type="match status" value="1"/>
</dbReference>
<evidence type="ECO:0000256" key="1">
    <source>
        <dbReference type="SAM" id="MobiDB-lite"/>
    </source>
</evidence>
<feature type="transmembrane region" description="Helical" evidence="2">
    <location>
        <begin position="215"/>
        <end position="234"/>
    </location>
</feature>
<evidence type="ECO:0000313" key="3">
    <source>
        <dbReference type="EMBL" id="KAK9809994.1"/>
    </source>
</evidence>
<evidence type="ECO:0000313" key="4">
    <source>
        <dbReference type="Proteomes" id="UP001489004"/>
    </source>
</evidence>
<accession>A0AAW1PK66</accession>
<sequence>MLSQTLTSSLGVQRCFRSLASRQAQFAAGRHLQTLSAPCPGVCSTGRGLQPIRASENGGVSEAASKVTGAVNKAASQIASAIEEVVDDNVLDYCNLDKLGGRPKSRKSLGEKEQEFLDALRSFYYDEKPILSNEEFDNLKEELLWAGSKVAILSSTEQRWMEASMAYAAGKPFLSDAEYDELKRQLRIKNSRVVQQGPRCSIRSRNMYSDCNPDYLKMTALNIPAAVVVLLALFSVDDLTGFEITKFIELPEPYGIIVLWGIVFPFLLVMVSSLTNFVLRDALILRGPCPNCGTYNNTYFGDIFTVQGNREKNEVMCGNCKAKLEFNSSDRTIKVSQMPGAGKDDKKPAPKKDGGAGGPAAKKSDKPAPKKEPATAGKA</sequence>
<evidence type="ECO:0000256" key="2">
    <source>
        <dbReference type="SAM" id="Phobius"/>
    </source>
</evidence>
<name>A0AAW1PK66_9CHLO</name>
<dbReference type="AlphaFoldDB" id="A0AAW1PK66"/>
<feature type="transmembrane region" description="Helical" evidence="2">
    <location>
        <begin position="254"/>
        <end position="279"/>
    </location>
</feature>
<keyword evidence="4" id="KW-1185">Reference proteome</keyword>
<proteinExistence type="predicted"/>
<keyword evidence="2" id="KW-0472">Membrane</keyword>
<dbReference type="PANTHER" id="PTHR31032">
    <property type="entry name" value="PGR5-LIKE PROTEIN 1B, CHLOROPLASTIC"/>
    <property type="match status" value="1"/>
</dbReference>
<organism evidence="3 4">
    <name type="scientific">[Myrmecia] bisecta</name>
    <dbReference type="NCBI Taxonomy" id="41462"/>
    <lineage>
        <taxon>Eukaryota</taxon>
        <taxon>Viridiplantae</taxon>
        <taxon>Chlorophyta</taxon>
        <taxon>core chlorophytes</taxon>
        <taxon>Trebouxiophyceae</taxon>
        <taxon>Trebouxiales</taxon>
        <taxon>Trebouxiaceae</taxon>
        <taxon>Myrmecia</taxon>
    </lineage>
</organism>
<dbReference type="EMBL" id="JALJOR010000010">
    <property type="protein sequence ID" value="KAK9809994.1"/>
    <property type="molecule type" value="Genomic_DNA"/>
</dbReference>
<comment type="caution">
    <text evidence="3">The sequence shown here is derived from an EMBL/GenBank/DDBJ whole genome shotgun (WGS) entry which is preliminary data.</text>
</comment>
<keyword evidence="2" id="KW-1133">Transmembrane helix</keyword>
<dbReference type="GO" id="GO:0016730">
    <property type="term" value="F:oxidoreductase activity, acting on iron-sulfur proteins as donors"/>
    <property type="evidence" value="ECO:0007669"/>
    <property type="project" value="InterPro"/>
</dbReference>
<gene>
    <name evidence="3" type="ORF">WJX72_003068</name>
</gene>
<reference evidence="3 4" key="1">
    <citation type="journal article" date="2024" name="Nat. Commun.">
        <title>Phylogenomics reveals the evolutionary origins of lichenization in chlorophyte algae.</title>
        <authorList>
            <person name="Puginier C."/>
            <person name="Libourel C."/>
            <person name="Otte J."/>
            <person name="Skaloud P."/>
            <person name="Haon M."/>
            <person name="Grisel S."/>
            <person name="Petersen M."/>
            <person name="Berrin J.G."/>
            <person name="Delaux P.M."/>
            <person name="Dal Grande F."/>
            <person name="Keller J."/>
        </authorList>
    </citation>
    <scope>NUCLEOTIDE SEQUENCE [LARGE SCALE GENOMIC DNA]</scope>
    <source>
        <strain evidence="3 4">SAG 2043</strain>
    </source>
</reference>
<dbReference type="Proteomes" id="UP001489004">
    <property type="component" value="Unassembled WGS sequence"/>
</dbReference>
<feature type="region of interest" description="Disordered" evidence="1">
    <location>
        <begin position="333"/>
        <end position="379"/>
    </location>
</feature>
<protein>
    <recommendedName>
        <fullName evidence="5">PGRL1A transmembrane protein</fullName>
    </recommendedName>
</protein>